<reference evidence="5" key="1">
    <citation type="submission" date="2017-02" db="EMBL/GenBank/DDBJ databases">
        <authorList>
            <person name="Varghese N."/>
            <person name="Submissions S."/>
        </authorList>
    </citation>
    <scope>NUCLEOTIDE SEQUENCE [LARGE SCALE GENOMIC DNA]</scope>
    <source>
        <strain evidence="5">ATCC 700200</strain>
    </source>
</reference>
<protein>
    <submittedName>
        <fullName evidence="4">Polysaccharide deacetylase</fullName>
    </submittedName>
</protein>
<dbReference type="AlphaFoldDB" id="A0A1T4XHK1"/>
<evidence type="ECO:0000256" key="2">
    <source>
        <dbReference type="ARBA" id="ARBA00022729"/>
    </source>
</evidence>
<keyword evidence="5" id="KW-1185">Reference proteome</keyword>
<dbReference type="OrthoDB" id="9778320at2"/>
<dbReference type="GO" id="GO:0005576">
    <property type="term" value="C:extracellular region"/>
    <property type="evidence" value="ECO:0007669"/>
    <property type="project" value="UniProtKB-SubCell"/>
</dbReference>
<dbReference type="RefSeq" id="WP_078812729.1">
    <property type="nucleotide sequence ID" value="NZ_FUYE01000004.1"/>
</dbReference>
<dbReference type="InterPro" id="IPR002509">
    <property type="entry name" value="NODB_dom"/>
</dbReference>
<dbReference type="EMBL" id="FUYE01000004">
    <property type="protein sequence ID" value="SKA89052.1"/>
    <property type="molecule type" value="Genomic_DNA"/>
</dbReference>
<dbReference type="PANTHER" id="PTHR34216">
    <property type="match status" value="1"/>
</dbReference>
<evidence type="ECO:0000256" key="1">
    <source>
        <dbReference type="ARBA" id="ARBA00004613"/>
    </source>
</evidence>
<evidence type="ECO:0000259" key="3">
    <source>
        <dbReference type="PROSITE" id="PS51677"/>
    </source>
</evidence>
<dbReference type="PANTHER" id="PTHR34216:SF3">
    <property type="entry name" value="POLY-BETA-1,6-N-ACETYL-D-GLUCOSAMINE N-DEACETYLASE"/>
    <property type="match status" value="1"/>
</dbReference>
<organism evidence="4 5">
    <name type="scientific">Prosthecobacter debontii</name>
    <dbReference type="NCBI Taxonomy" id="48467"/>
    <lineage>
        <taxon>Bacteria</taxon>
        <taxon>Pseudomonadati</taxon>
        <taxon>Verrucomicrobiota</taxon>
        <taxon>Verrucomicrobiia</taxon>
        <taxon>Verrucomicrobiales</taxon>
        <taxon>Verrucomicrobiaceae</taxon>
        <taxon>Prosthecobacter</taxon>
    </lineage>
</organism>
<dbReference type="InterPro" id="IPR011330">
    <property type="entry name" value="Glyco_hydro/deAcase_b/a-brl"/>
</dbReference>
<dbReference type="STRING" id="48467.SAMN02745166_01529"/>
<dbReference type="Pfam" id="PF01522">
    <property type="entry name" value="Polysacc_deac_1"/>
    <property type="match status" value="1"/>
</dbReference>
<proteinExistence type="predicted"/>
<sequence length="436" mass="48735">MRLFTLTLSLLVFLGLPACKRIESKLDRLARAAGITQAPAESAPKATEQPLTPEQVAMEKRLQDNSVYEVPKEEDITPKSEAFELNKSAVVSILGYHDFRDRGGSPMIIAAGKFRDQMKAIKESGIPVIPLSDVLAWRKGLKNIPEESIVITMDDGWQGVYTYAYPVLKEYGFPFTVYVYKKYVNIGGRSLSWSQIKEMMQNGCEIGSHSVSHESFRAKKGRSDAEHAQWVLAELKDSKDFIEKNLGVPCTSFAYPFGVFDDALAETGLQVGYETLVTVNSQKVNWDTPLSKMGRFIIHGESDTNFKLATSFRGRGDVTSNHFLKADAKDEAGRKLLEMSPAPNEVITERRPTIRVNLQHVGTVEADSVRLRVSGLGSVSAQYDPTTMQVTYQLPYRLRREDCSVTLSFKRAAGQPDEVVTWRFKVNLEASYLPQS</sequence>
<dbReference type="SUPFAM" id="SSF88713">
    <property type="entry name" value="Glycoside hydrolase/deacetylase"/>
    <property type="match status" value="1"/>
</dbReference>
<dbReference type="CDD" id="cd10973">
    <property type="entry name" value="CE4_DAC_u4_5s"/>
    <property type="match status" value="1"/>
</dbReference>
<feature type="domain" description="NodB homology" evidence="3">
    <location>
        <begin position="147"/>
        <end position="357"/>
    </location>
</feature>
<dbReference type="GO" id="GO:0016810">
    <property type="term" value="F:hydrolase activity, acting on carbon-nitrogen (but not peptide) bonds"/>
    <property type="evidence" value="ECO:0007669"/>
    <property type="project" value="InterPro"/>
</dbReference>
<dbReference type="PROSITE" id="PS51677">
    <property type="entry name" value="NODB"/>
    <property type="match status" value="1"/>
</dbReference>
<dbReference type="InterPro" id="IPR051398">
    <property type="entry name" value="Polysacch_Deacetylase"/>
</dbReference>
<evidence type="ECO:0000313" key="5">
    <source>
        <dbReference type="Proteomes" id="UP000190774"/>
    </source>
</evidence>
<dbReference type="Proteomes" id="UP000190774">
    <property type="component" value="Unassembled WGS sequence"/>
</dbReference>
<accession>A0A1T4XHK1</accession>
<name>A0A1T4XHK1_9BACT</name>
<keyword evidence="2" id="KW-0732">Signal</keyword>
<comment type="subcellular location">
    <subcellularLocation>
        <location evidence="1">Secreted</location>
    </subcellularLocation>
</comment>
<dbReference type="Gene3D" id="3.20.20.370">
    <property type="entry name" value="Glycoside hydrolase/deacetylase"/>
    <property type="match status" value="1"/>
</dbReference>
<evidence type="ECO:0000313" key="4">
    <source>
        <dbReference type="EMBL" id="SKA89052.1"/>
    </source>
</evidence>
<dbReference type="GO" id="GO:0005975">
    <property type="term" value="P:carbohydrate metabolic process"/>
    <property type="evidence" value="ECO:0007669"/>
    <property type="project" value="InterPro"/>
</dbReference>
<gene>
    <name evidence="4" type="ORF">SAMN02745166_01529</name>
</gene>